<dbReference type="Gene3D" id="1.25.40.10">
    <property type="entry name" value="Tetratricopeptide repeat domain"/>
    <property type="match status" value="1"/>
</dbReference>
<sequence length="530" mass="60863">MESARELLDRKIEELRLYAQQGLLEIVDQLAEDLIREVQEGNLSEDEKEYYFQAIKSVSGVRAEKPADEEERIEAESSITNETVEFDPEQKMAYARTLIEIQEWDEAIKVLQEIAATGYSVEQCYELCGDCAAKKGDIDKAISFYEIVYSTPGLSSSDKERILDKITRCQQKKVHRKRAATLARVSSGMQKVEAIDYELTAPDLAEQFESFTDFIGNVAKSWVGRDGKPLSDNTYTYVLKDLLYVGRTHAVFEAYCQESGETFAACTLVQPWNRCVAFVDIAEWAYTCRMMSCDFLDIPYDLAEVNGIPFLIRKHYEKSLAEYVNEQGIMSMEKACLVAYQILEGLGYLHLHVGADGVKRKIYHLDLRPSRVFLNGNGRVYLAYGGLWKLLQSRCPTHTRPRNLPIAFLPYRAPEQFRTYLWSDKRPQVVTDVYLFGVLFYELLTGAVPFQAESVEEHEILHCDQKVMPPQVWRPEIPDELVEIVMKCLEVKPQKRWRSTTQILLLLEKFLGGPSRVKELIKRNRTVDSV</sequence>
<dbReference type="PANTHER" id="PTHR43671">
    <property type="entry name" value="SERINE/THREONINE-PROTEIN KINASE NEK"/>
    <property type="match status" value="1"/>
</dbReference>
<evidence type="ECO:0000256" key="1">
    <source>
        <dbReference type="ARBA" id="ARBA00012513"/>
    </source>
</evidence>
<dbReference type="EC" id="2.7.11.1" evidence="1"/>
<accession>A0A1I4QLU3</accession>
<dbReference type="Proteomes" id="UP000199611">
    <property type="component" value="Unassembled WGS sequence"/>
</dbReference>
<evidence type="ECO:0000256" key="3">
    <source>
        <dbReference type="ARBA" id="ARBA00022741"/>
    </source>
</evidence>
<keyword evidence="8" id="KW-1185">Reference proteome</keyword>
<dbReference type="PROSITE" id="PS50011">
    <property type="entry name" value="PROTEIN_KINASE_DOM"/>
    <property type="match status" value="1"/>
</dbReference>
<feature type="domain" description="Protein kinase" evidence="6">
    <location>
        <begin position="237"/>
        <end position="511"/>
    </location>
</feature>
<evidence type="ECO:0000256" key="2">
    <source>
        <dbReference type="ARBA" id="ARBA00022679"/>
    </source>
</evidence>
<evidence type="ECO:0000259" key="6">
    <source>
        <dbReference type="PROSITE" id="PS50011"/>
    </source>
</evidence>
<dbReference type="SUPFAM" id="SSF48452">
    <property type="entry name" value="TPR-like"/>
    <property type="match status" value="1"/>
</dbReference>
<keyword evidence="5" id="KW-0067">ATP-binding</keyword>
<evidence type="ECO:0000313" key="8">
    <source>
        <dbReference type="Proteomes" id="UP000199611"/>
    </source>
</evidence>
<dbReference type="InterPro" id="IPR000719">
    <property type="entry name" value="Prot_kinase_dom"/>
</dbReference>
<dbReference type="OrthoDB" id="5498773at2"/>
<organism evidence="7 8">
    <name type="scientific">Thermodesulforhabdus norvegica</name>
    <dbReference type="NCBI Taxonomy" id="39841"/>
    <lineage>
        <taxon>Bacteria</taxon>
        <taxon>Pseudomonadati</taxon>
        <taxon>Thermodesulfobacteriota</taxon>
        <taxon>Syntrophobacteria</taxon>
        <taxon>Syntrophobacterales</taxon>
        <taxon>Thermodesulforhabdaceae</taxon>
        <taxon>Thermodesulforhabdus</taxon>
    </lineage>
</organism>
<dbReference type="AlphaFoldDB" id="A0A1I4QLU3"/>
<dbReference type="Gene3D" id="1.10.510.10">
    <property type="entry name" value="Transferase(Phosphotransferase) domain 1"/>
    <property type="match status" value="1"/>
</dbReference>
<name>A0A1I4QLU3_9BACT</name>
<keyword evidence="3" id="KW-0547">Nucleotide-binding</keyword>
<dbReference type="RefSeq" id="WP_093392606.1">
    <property type="nucleotide sequence ID" value="NZ_FOUU01000001.1"/>
</dbReference>
<dbReference type="Pfam" id="PF00069">
    <property type="entry name" value="Pkinase"/>
    <property type="match status" value="1"/>
</dbReference>
<dbReference type="InterPro" id="IPR050660">
    <property type="entry name" value="NEK_Ser/Thr_kinase"/>
</dbReference>
<dbReference type="GO" id="GO:0004674">
    <property type="term" value="F:protein serine/threonine kinase activity"/>
    <property type="evidence" value="ECO:0007669"/>
    <property type="project" value="UniProtKB-EC"/>
</dbReference>
<evidence type="ECO:0000313" key="7">
    <source>
        <dbReference type="EMBL" id="SFM41027.1"/>
    </source>
</evidence>
<gene>
    <name evidence="7" type="ORF">SAMN05660836_00106</name>
</gene>
<dbReference type="InterPro" id="IPR011009">
    <property type="entry name" value="Kinase-like_dom_sf"/>
</dbReference>
<protein>
    <recommendedName>
        <fullName evidence="1">non-specific serine/threonine protein kinase</fullName>
        <ecNumber evidence="1">2.7.11.1</ecNumber>
    </recommendedName>
</protein>
<proteinExistence type="predicted"/>
<dbReference type="SMART" id="SM00220">
    <property type="entry name" value="S_TKc"/>
    <property type="match status" value="1"/>
</dbReference>
<dbReference type="EMBL" id="FOUU01000001">
    <property type="protein sequence ID" value="SFM41027.1"/>
    <property type="molecule type" value="Genomic_DNA"/>
</dbReference>
<dbReference type="GO" id="GO:0005524">
    <property type="term" value="F:ATP binding"/>
    <property type="evidence" value="ECO:0007669"/>
    <property type="project" value="UniProtKB-KW"/>
</dbReference>
<keyword evidence="2" id="KW-0808">Transferase</keyword>
<reference evidence="7 8" key="1">
    <citation type="submission" date="2016-10" db="EMBL/GenBank/DDBJ databases">
        <authorList>
            <person name="de Groot N.N."/>
        </authorList>
    </citation>
    <scope>NUCLEOTIDE SEQUENCE [LARGE SCALE GENOMIC DNA]</scope>
    <source>
        <strain evidence="7 8">DSM 9990</strain>
    </source>
</reference>
<dbReference type="PANTHER" id="PTHR43671:SF13">
    <property type="entry name" value="SERINE_THREONINE-PROTEIN KINASE NEK2"/>
    <property type="match status" value="1"/>
</dbReference>
<dbReference type="InterPro" id="IPR011990">
    <property type="entry name" value="TPR-like_helical_dom_sf"/>
</dbReference>
<dbReference type="SUPFAM" id="SSF56112">
    <property type="entry name" value="Protein kinase-like (PK-like)"/>
    <property type="match status" value="1"/>
</dbReference>
<evidence type="ECO:0000256" key="4">
    <source>
        <dbReference type="ARBA" id="ARBA00022777"/>
    </source>
</evidence>
<evidence type="ECO:0000256" key="5">
    <source>
        <dbReference type="ARBA" id="ARBA00022840"/>
    </source>
</evidence>
<dbReference type="STRING" id="39841.SAMN05660836_00106"/>
<keyword evidence="4 7" id="KW-0418">Kinase</keyword>